<evidence type="ECO:0000256" key="2">
    <source>
        <dbReference type="ARBA" id="ARBA00022741"/>
    </source>
</evidence>
<feature type="repeat" description="TPR" evidence="5">
    <location>
        <begin position="663"/>
        <end position="696"/>
    </location>
</feature>
<evidence type="ECO:0000256" key="3">
    <source>
        <dbReference type="ARBA" id="ARBA00022777"/>
    </source>
</evidence>
<dbReference type="InterPro" id="IPR011990">
    <property type="entry name" value="TPR-like_helical_dom_sf"/>
</dbReference>
<evidence type="ECO:0000259" key="7">
    <source>
        <dbReference type="PROSITE" id="PS50011"/>
    </source>
</evidence>
<dbReference type="GO" id="GO:0016301">
    <property type="term" value="F:kinase activity"/>
    <property type="evidence" value="ECO:0007669"/>
    <property type="project" value="UniProtKB-KW"/>
</dbReference>
<keyword evidence="9" id="KW-1185">Reference proteome</keyword>
<dbReference type="Pfam" id="PF00069">
    <property type="entry name" value="Pkinase"/>
    <property type="match status" value="1"/>
</dbReference>
<dbReference type="InterPro" id="IPR011009">
    <property type="entry name" value="Kinase-like_dom_sf"/>
</dbReference>
<feature type="domain" description="Protein kinase" evidence="7">
    <location>
        <begin position="78"/>
        <end position="345"/>
    </location>
</feature>
<reference evidence="9" key="1">
    <citation type="journal article" date="2019" name="Int. J. Syst. Evol. Microbiol.">
        <title>The Global Catalogue of Microorganisms (GCM) 10K type strain sequencing project: providing services to taxonomists for standard genome sequencing and annotation.</title>
        <authorList>
            <consortium name="The Broad Institute Genomics Platform"/>
            <consortium name="The Broad Institute Genome Sequencing Center for Infectious Disease"/>
            <person name="Wu L."/>
            <person name="Ma J."/>
        </authorList>
    </citation>
    <scope>NUCLEOTIDE SEQUENCE [LARGE SCALE GENOMIC DNA]</scope>
    <source>
        <strain evidence="9">KCTC 42953</strain>
    </source>
</reference>
<dbReference type="SMART" id="SM00220">
    <property type="entry name" value="S_TKc"/>
    <property type="match status" value="1"/>
</dbReference>
<comment type="caution">
    <text evidence="8">The sequence shown here is derived from an EMBL/GenBank/DDBJ whole genome shotgun (WGS) entry which is preliminary data.</text>
</comment>
<dbReference type="InterPro" id="IPR017441">
    <property type="entry name" value="Protein_kinase_ATP_BS"/>
</dbReference>
<dbReference type="InterPro" id="IPR019734">
    <property type="entry name" value="TPR_rpt"/>
</dbReference>
<evidence type="ECO:0000313" key="8">
    <source>
        <dbReference type="EMBL" id="MFC3195543.1"/>
    </source>
</evidence>
<evidence type="ECO:0000256" key="4">
    <source>
        <dbReference type="ARBA" id="ARBA00022840"/>
    </source>
</evidence>
<keyword evidence="5" id="KW-0802">TPR repeat</keyword>
<sequence>MGYKLQDIFEKAITLSGEERDRFIRQACGDDDVLRFKAERLLDTHESLETYDDGATEEAMLTGLAKPEPQQPVEIAGYQITRPIGSGGMGDVYLATRQLQDVTQQVAIKVMKTSNPRPTEKRRFLQEQQFLAQLEHPNIARFIDGGYTTGQHPFVVMEYVSGQHILSPAFHDLPVRKKLGLFVQVCEAIQYIHQHLIIHKDLKPNNILINDAWQPKILDFGIARSLEEDHTQTMTLALTPRYASPEMINQEPLSMATDVYSLGVVLYEFLTGCHPKDSMPNFLATPDLPSVAVLQTSQEGRRSPARLSRHFKGDLDAIIMTALKADPDERYQSVEAFQRDIENFLKFKPISIKQPTLLDQSIKFYQRHKVATILTTALSASIITLMVFVGLQFKDIKQQRTELLNRQQVILAEKEKVYSLSNAFELAFANADPTRSGNAEVSANDILDELNQLITNDVWNSADSQLYLAMGLGQIYLNTGQHEKTVDLLEPFLNGLDDLPEDNQKALLILVLNGDMASLSRSDFEDQYKQLVNRWPEDAGVLQVKGHWLKNQGDYQAAEEAFAAAFEQFNPEQHGYLNNCYLLAGIRSKMSMFNESSELMRHCLSVASAPANDKSLAWQRTEALNLMANNLGYLNQPEASSALTRQVIEERTAIVGADHLYVTDLYANLGSSYSQLGEYDEAHKMHQRTLAKRIELYGENDERVFMTLYNMANNQIRNQQHQKAIDLLMRIIENIDIYDSKYTVNLSFIFQSLSHAHMQLEQYDKAEYFTQEALRVLLPLDGFTGNKNWSRLVLAELAILQGNLAHGEALIRQIEQGLGEQSDPAFMKDVQRVRAMHKSASATID</sequence>
<organism evidence="8 9">
    <name type="scientific">Marinicella sediminis</name>
    <dbReference type="NCBI Taxonomy" id="1792834"/>
    <lineage>
        <taxon>Bacteria</taxon>
        <taxon>Pseudomonadati</taxon>
        <taxon>Pseudomonadota</taxon>
        <taxon>Gammaproteobacteria</taxon>
        <taxon>Lysobacterales</taxon>
        <taxon>Marinicellaceae</taxon>
        <taxon>Marinicella</taxon>
    </lineage>
</organism>
<dbReference type="PANTHER" id="PTHR43289">
    <property type="entry name" value="MITOGEN-ACTIVATED PROTEIN KINASE KINASE KINASE 20-RELATED"/>
    <property type="match status" value="1"/>
</dbReference>
<keyword evidence="2 6" id="KW-0547">Nucleotide-binding</keyword>
<dbReference type="Gene3D" id="1.10.510.10">
    <property type="entry name" value="Transferase(Phosphotransferase) domain 1"/>
    <property type="match status" value="1"/>
</dbReference>
<dbReference type="SUPFAM" id="SSF48452">
    <property type="entry name" value="TPR-like"/>
    <property type="match status" value="2"/>
</dbReference>
<dbReference type="SMART" id="SM00028">
    <property type="entry name" value="TPR"/>
    <property type="match status" value="4"/>
</dbReference>
<evidence type="ECO:0000256" key="1">
    <source>
        <dbReference type="ARBA" id="ARBA00022679"/>
    </source>
</evidence>
<dbReference type="SUPFAM" id="SSF56112">
    <property type="entry name" value="Protein kinase-like (PK-like)"/>
    <property type="match status" value="1"/>
</dbReference>
<evidence type="ECO:0000313" key="9">
    <source>
        <dbReference type="Proteomes" id="UP001595533"/>
    </source>
</evidence>
<proteinExistence type="predicted"/>
<dbReference type="PROSITE" id="PS00107">
    <property type="entry name" value="PROTEIN_KINASE_ATP"/>
    <property type="match status" value="1"/>
</dbReference>
<dbReference type="InterPro" id="IPR008271">
    <property type="entry name" value="Ser/Thr_kinase_AS"/>
</dbReference>
<gene>
    <name evidence="8" type="ORF">ACFODZ_14910</name>
</gene>
<dbReference type="CDD" id="cd14014">
    <property type="entry name" value="STKc_PknB_like"/>
    <property type="match status" value="1"/>
</dbReference>
<evidence type="ECO:0000256" key="6">
    <source>
        <dbReference type="PROSITE-ProRule" id="PRU10141"/>
    </source>
</evidence>
<dbReference type="PROSITE" id="PS50005">
    <property type="entry name" value="TPR"/>
    <property type="match status" value="1"/>
</dbReference>
<dbReference type="Pfam" id="PF13424">
    <property type="entry name" value="TPR_12"/>
    <property type="match status" value="1"/>
</dbReference>
<dbReference type="PROSITE" id="PS50011">
    <property type="entry name" value="PROTEIN_KINASE_DOM"/>
    <property type="match status" value="1"/>
</dbReference>
<protein>
    <submittedName>
        <fullName evidence="8">Protein kinase</fullName>
    </submittedName>
</protein>
<accession>A0ABV7JBM9</accession>
<keyword evidence="3 8" id="KW-0418">Kinase</keyword>
<dbReference type="PROSITE" id="PS00108">
    <property type="entry name" value="PROTEIN_KINASE_ST"/>
    <property type="match status" value="1"/>
</dbReference>
<keyword evidence="4 6" id="KW-0067">ATP-binding</keyword>
<dbReference type="PANTHER" id="PTHR43289:SF34">
    <property type="entry name" value="SERINE_THREONINE-PROTEIN KINASE YBDM-RELATED"/>
    <property type="match status" value="1"/>
</dbReference>
<evidence type="ECO:0000256" key="5">
    <source>
        <dbReference type="PROSITE-ProRule" id="PRU00339"/>
    </source>
</evidence>
<dbReference type="RefSeq" id="WP_198538344.1">
    <property type="nucleotide sequence ID" value="NZ_JBHRTS010000008.1"/>
</dbReference>
<dbReference type="EMBL" id="JBHRTS010000008">
    <property type="protein sequence ID" value="MFC3195543.1"/>
    <property type="molecule type" value="Genomic_DNA"/>
</dbReference>
<dbReference type="Proteomes" id="UP001595533">
    <property type="component" value="Unassembled WGS sequence"/>
</dbReference>
<dbReference type="Gene3D" id="3.30.200.20">
    <property type="entry name" value="Phosphorylase Kinase, domain 1"/>
    <property type="match status" value="1"/>
</dbReference>
<name>A0ABV7JBM9_9GAMM</name>
<feature type="binding site" evidence="6">
    <location>
        <position position="109"/>
    </location>
    <ligand>
        <name>ATP</name>
        <dbReference type="ChEBI" id="CHEBI:30616"/>
    </ligand>
</feature>
<dbReference type="InterPro" id="IPR000719">
    <property type="entry name" value="Prot_kinase_dom"/>
</dbReference>
<keyword evidence="1" id="KW-0808">Transferase</keyword>
<dbReference type="Gene3D" id="1.25.40.10">
    <property type="entry name" value="Tetratricopeptide repeat domain"/>
    <property type="match status" value="2"/>
</dbReference>